<feature type="region of interest" description="Disordered" evidence="1">
    <location>
        <begin position="131"/>
        <end position="150"/>
    </location>
</feature>
<evidence type="ECO:0008006" key="4">
    <source>
        <dbReference type="Google" id="ProtNLM"/>
    </source>
</evidence>
<organism evidence="2 3">
    <name type="scientific">Rhodohalobacter barkolensis</name>
    <dbReference type="NCBI Taxonomy" id="2053187"/>
    <lineage>
        <taxon>Bacteria</taxon>
        <taxon>Pseudomonadati</taxon>
        <taxon>Balneolota</taxon>
        <taxon>Balneolia</taxon>
        <taxon>Balneolales</taxon>
        <taxon>Balneolaceae</taxon>
        <taxon>Rhodohalobacter</taxon>
    </lineage>
</organism>
<sequence length="208" mass="24312">MQLTAEQIPKSLQSYVEQFETDPKTAIERLENHISKRNSGAIGYFFLAWFYHRNNQKAEAVQAALKAKIHAPGSKLMERLHYMMAHPHHFEAWEPERTREPFKRQNHNDRGHPIQDLDSLIAKLSSAEKKRIKPDLSDDEQPDLSEASNQVDDIVTETLAVIHEKQGNFKGAIETFKKLRRTNSSKKEYYDEQIFRLQQKVTQNKKEK</sequence>
<comment type="caution">
    <text evidence="2">The sequence shown here is derived from an EMBL/GenBank/DDBJ whole genome shotgun (WGS) entry which is preliminary data.</text>
</comment>
<accession>A0A2N0VF51</accession>
<evidence type="ECO:0000256" key="1">
    <source>
        <dbReference type="SAM" id="MobiDB-lite"/>
    </source>
</evidence>
<reference evidence="2 3" key="1">
    <citation type="submission" date="2017-11" db="EMBL/GenBank/DDBJ databases">
        <title>Rhodohalobacter 15182 sp. nov., isolated from a salt lake.</title>
        <authorList>
            <person name="Han S."/>
        </authorList>
    </citation>
    <scope>NUCLEOTIDE SEQUENCE [LARGE SCALE GENOMIC DNA]</scope>
    <source>
        <strain evidence="2 3">15182</strain>
    </source>
</reference>
<dbReference type="OrthoDB" id="594666at2"/>
<gene>
    <name evidence="2" type="ORF">CWD77_13240</name>
</gene>
<dbReference type="Proteomes" id="UP000233398">
    <property type="component" value="Unassembled WGS sequence"/>
</dbReference>
<proteinExistence type="predicted"/>
<evidence type="ECO:0000313" key="2">
    <source>
        <dbReference type="EMBL" id="PKD42812.1"/>
    </source>
</evidence>
<dbReference type="Gene3D" id="1.25.40.10">
    <property type="entry name" value="Tetratricopeptide repeat domain"/>
    <property type="match status" value="1"/>
</dbReference>
<dbReference type="InterPro" id="IPR011990">
    <property type="entry name" value="TPR-like_helical_dom_sf"/>
</dbReference>
<dbReference type="SUPFAM" id="SSF48452">
    <property type="entry name" value="TPR-like"/>
    <property type="match status" value="1"/>
</dbReference>
<dbReference type="AlphaFoldDB" id="A0A2N0VF51"/>
<keyword evidence="3" id="KW-1185">Reference proteome</keyword>
<dbReference type="RefSeq" id="WP_101074063.1">
    <property type="nucleotide sequence ID" value="NZ_PISP01000005.1"/>
</dbReference>
<dbReference type="EMBL" id="PISP01000005">
    <property type="protein sequence ID" value="PKD42812.1"/>
    <property type="molecule type" value="Genomic_DNA"/>
</dbReference>
<protein>
    <recommendedName>
        <fullName evidence="4">Tetratricopeptide repeat protein</fullName>
    </recommendedName>
</protein>
<name>A0A2N0VF51_9BACT</name>
<evidence type="ECO:0000313" key="3">
    <source>
        <dbReference type="Proteomes" id="UP000233398"/>
    </source>
</evidence>